<dbReference type="SUPFAM" id="SSF49344">
    <property type="entry name" value="CBD9-like"/>
    <property type="match status" value="1"/>
</dbReference>
<dbReference type="OrthoDB" id="9798386at2"/>
<evidence type="ECO:0000313" key="2">
    <source>
        <dbReference type="Proteomes" id="UP000095228"/>
    </source>
</evidence>
<proteinExistence type="predicted"/>
<dbReference type="KEGG" id="obg:Verru16b_01309"/>
<name>A0A1D8ATM4_9BACT</name>
<keyword evidence="2" id="KW-1185">Reference proteome</keyword>
<evidence type="ECO:0008006" key="3">
    <source>
        <dbReference type="Google" id="ProtNLM"/>
    </source>
</evidence>
<dbReference type="AlphaFoldDB" id="A0A1D8ATM4"/>
<organism evidence="1 2">
    <name type="scientific">Lacunisphaera limnophila</name>
    <dbReference type="NCBI Taxonomy" id="1838286"/>
    <lineage>
        <taxon>Bacteria</taxon>
        <taxon>Pseudomonadati</taxon>
        <taxon>Verrucomicrobiota</taxon>
        <taxon>Opitutia</taxon>
        <taxon>Opitutales</taxon>
        <taxon>Opitutaceae</taxon>
        <taxon>Lacunisphaera</taxon>
    </lineage>
</organism>
<dbReference type="Gene3D" id="2.60.40.1190">
    <property type="match status" value="1"/>
</dbReference>
<sequence length="293" mass="32368">MTVMPRRWSPILAAMLATTGFSLEKPAITYQVFQFPADRAPVIDGDASDWAQVPESYVEDRSHLHNTAAEPPAAGDATLAVRVKVGWVKGEDRLYFLYEAEDDYWDFAQPGLRNDTFEVMVDGDASGGPFVARDQKSVWTPDLIAPADLRAEPRIDAEAARRALHGVHAQNYHVFTPAVNKDWAFILGAGTWIKDAPWAKSAQRFTVKPGEGGKITVEFYLTPFDYAGAEGPERSVTSLLTENKIIGLSWIVIDYDGPTPRGFWCLSPQRAAFGHASLLCAFRLMPPEPTLTP</sequence>
<protein>
    <recommendedName>
        <fullName evidence="3">Carbohydrate-binding domain-containing protein</fullName>
    </recommendedName>
</protein>
<dbReference type="Proteomes" id="UP000095228">
    <property type="component" value="Chromosome"/>
</dbReference>
<dbReference type="EMBL" id="CP016094">
    <property type="protein sequence ID" value="AOS44248.1"/>
    <property type="molecule type" value="Genomic_DNA"/>
</dbReference>
<evidence type="ECO:0000313" key="1">
    <source>
        <dbReference type="EMBL" id="AOS44248.1"/>
    </source>
</evidence>
<reference evidence="1 2" key="1">
    <citation type="submission" date="2016-06" db="EMBL/GenBank/DDBJ databases">
        <title>Three novel species with peptidoglycan cell walls form the new genus Lacunisphaera gen. nov. in the family Opitutaceae of the verrucomicrobial subdivision 4.</title>
        <authorList>
            <person name="Rast P."/>
            <person name="Gloeckner I."/>
            <person name="Jogler M."/>
            <person name="Boedeker C."/>
            <person name="Jeske O."/>
            <person name="Wiegand S."/>
            <person name="Reinhardt R."/>
            <person name="Schumann P."/>
            <person name="Rohde M."/>
            <person name="Spring S."/>
            <person name="Gloeckner F.O."/>
            <person name="Jogler C."/>
        </authorList>
    </citation>
    <scope>NUCLEOTIDE SEQUENCE [LARGE SCALE GENOMIC DNA]</scope>
    <source>
        <strain evidence="1 2">IG16b</strain>
    </source>
</reference>
<dbReference type="RefSeq" id="WP_069961517.1">
    <property type="nucleotide sequence ID" value="NZ_CP016094.1"/>
</dbReference>
<gene>
    <name evidence="1" type="ORF">Verru16b_01309</name>
</gene>
<accession>A0A1D8ATM4</accession>
<dbReference type="STRING" id="1838286.Verru16b_01309"/>